<dbReference type="GO" id="GO:0005993">
    <property type="term" value="P:trehalose catabolic process"/>
    <property type="evidence" value="ECO:0007669"/>
    <property type="project" value="TreeGrafter"/>
</dbReference>
<name>A0A840VZR2_9ACTN</name>
<dbReference type="SUPFAM" id="SSF48208">
    <property type="entry name" value="Six-hairpin glycosidases"/>
    <property type="match status" value="1"/>
</dbReference>
<dbReference type="EMBL" id="JACHDO010000001">
    <property type="protein sequence ID" value="MBB5489959.1"/>
    <property type="molecule type" value="Genomic_DNA"/>
</dbReference>
<protein>
    <submittedName>
        <fullName evidence="4">GH15 family glucan-1,4-alpha-glucosidase</fullName>
    </submittedName>
</protein>
<dbReference type="InterPro" id="IPR008928">
    <property type="entry name" value="6-hairpin_glycosidase_sf"/>
</dbReference>
<proteinExistence type="predicted"/>
<feature type="domain" description="Trehalase-like N-terminal" evidence="3">
    <location>
        <begin position="2"/>
        <end position="148"/>
    </location>
</feature>
<dbReference type="PANTHER" id="PTHR31616">
    <property type="entry name" value="TREHALASE"/>
    <property type="match status" value="1"/>
</dbReference>
<evidence type="ECO:0000259" key="2">
    <source>
        <dbReference type="Pfam" id="PF00723"/>
    </source>
</evidence>
<evidence type="ECO:0000313" key="4">
    <source>
        <dbReference type="EMBL" id="MBB5489959.1"/>
    </source>
</evidence>
<organism evidence="4 5">
    <name type="scientific">Nocardiopsis metallicus</name>
    <dbReference type="NCBI Taxonomy" id="179819"/>
    <lineage>
        <taxon>Bacteria</taxon>
        <taxon>Bacillati</taxon>
        <taxon>Actinomycetota</taxon>
        <taxon>Actinomycetes</taxon>
        <taxon>Streptosporangiales</taxon>
        <taxon>Nocardiopsidaceae</taxon>
        <taxon>Nocardiopsis</taxon>
    </lineage>
</organism>
<dbReference type="RefSeq" id="WP_184362684.1">
    <property type="nucleotide sequence ID" value="NZ_BAAAKM010000103.1"/>
</dbReference>
<gene>
    <name evidence="4" type="ORF">HNR07_001096</name>
</gene>
<dbReference type="GO" id="GO:0015927">
    <property type="term" value="F:trehalase activity"/>
    <property type="evidence" value="ECO:0007669"/>
    <property type="project" value="TreeGrafter"/>
</dbReference>
<evidence type="ECO:0000256" key="1">
    <source>
        <dbReference type="SAM" id="MobiDB-lite"/>
    </source>
</evidence>
<evidence type="ECO:0000259" key="3">
    <source>
        <dbReference type="Pfam" id="PF19291"/>
    </source>
</evidence>
<dbReference type="Gene3D" id="1.50.10.10">
    <property type="match status" value="1"/>
</dbReference>
<dbReference type="InterPro" id="IPR012341">
    <property type="entry name" value="6hp_glycosidase-like_sf"/>
</dbReference>
<feature type="domain" description="GH15-like" evidence="2">
    <location>
        <begin position="223"/>
        <end position="589"/>
    </location>
</feature>
<reference evidence="4 5" key="1">
    <citation type="submission" date="2020-08" db="EMBL/GenBank/DDBJ databases">
        <title>Sequencing the genomes of 1000 actinobacteria strains.</title>
        <authorList>
            <person name="Klenk H.-P."/>
        </authorList>
    </citation>
    <scope>NUCLEOTIDE SEQUENCE [LARGE SCALE GENOMIC DNA]</scope>
    <source>
        <strain evidence="4 5">DSM 44598</strain>
    </source>
</reference>
<feature type="region of interest" description="Disordered" evidence="1">
    <location>
        <begin position="607"/>
        <end position="634"/>
    </location>
</feature>
<evidence type="ECO:0000313" key="5">
    <source>
        <dbReference type="Proteomes" id="UP000579647"/>
    </source>
</evidence>
<dbReference type="InterPro" id="IPR045582">
    <property type="entry name" value="Trehalase-like_N"/>
</dbReference>
<dbReference type="PANTHER" id="PTHR31616:SF10">
    <property type="entry name" value="TREHALASE"/>
    <property type="match status" value="1"/>
</dbReference>
<sequence length="634" mass="69482">MGQSETMIGDHAFLSDCQTAALTAPEGTISWLCVPRFDGPAFLAGILDSERGGEWTVQVRGARPRARSYAQDSLVLETLWQGRGVEVLVRDLLAIGRPEHGEGLWREGVLLRLVECRSGSASVRSRLRARPDFGRVPPSWEHVDGGLKEASGPLLSGAPSPRLAETGDPEFHVELSEGESAVFALDYLRGERRIGLEEGEALLGQTLEAWQAWSSRTDYRGVGADHVRRSATVLRGLLHEESGALIAAPTASLPEWPQGPRNWDYRYVWHRDAALVVLAFLRLGHAEEAGSYLRFLLRMCGRPITWVPPVQAVDEKPPPEEETLDHLAGHGGARPVRIGNAAYAQHQLDVYGHILDAALCYEQATGDLGPEELSQLDSVVESARELWHQPDEGLWEVRSDPRHWTNSKLYAWVCLDRAVQLAETTGREQEVPLRAWREEARLIRDHVLRHGYDPASGSFVQSFGAANVDGSLLQLPLLGFLPGDDPRVLGTLERVDTELGQDGWLVHRYDPKETDDGIGTPEGAFLLCSFDLVSALVLAGRSEEAARRFERLCGSSGELGLLAEEMAPDGTQLGNFPQAFTHLALIEAAVNLDGAGDREALHAWARDRAAQQAGAGVRRGGQGTERTGRDRDDG</sequence>
<dbReference type="Proteomes" id="UP000579647">
    <property type="component" value="Unassembled WGS sequence"/>
</dbReference>
<dbReference type="InterPro" id="IPR011613">
    <property type="entry name" value="GH15-like"/>
</dbReference>
<keyword evidence="5" id="KW-1185">Reference proteome</keyword>
<dbReference type="Pfam" id="PF19291">
    <property type="entry name" value="TREH_N"/>
    <property type="match status" value="1"/>
</dbReference>
<dbReference type="AlphaFoldDB" id="A0A840VZR2"/>
<comment type="caution">
    <text evidence="4">The sequence shown here is derived from an EMBL/GenBank/DDBJ whole genome shotgun (WGS) entry which is preliminary data.</text>
</comment>
<dbReference type="Pfam" id="PF00723">
    <property type="entry name" value="Glyco_hydro_15"/>
    <property type="match status" value="1"/>
</dbReference>
<accession>A0A840VZR2</accession>